<keyword evidence="2" id="KW-1185">Reference proteome</keyword>
<protein>
    <recommendedName>
        <fullName evidence="3">Transglycosylase SLT domain-containing protein</fullName>
    </recommendedName>
</protein>
<evidence type="ECO:0000313" key="1">
    <source>
        <dbReference type="EMBL" id="KAF2438178.1"/>
    </source>
</evidence>
<proteinExistence type="predicted"/>
<reference evidence="1" key="1">
    <citation type="journal article" date="2020" name="Stud. Mycol.">
        <title>101 Dothideomycetes genomes: a test case for predicting lifestyles and emergence of pathogens.</title>
        <authorList>
            <person name="Haridas S."/>
            <person name="Albert R."/>
            <person name="Binder M."/>
            <person name="Bloem J."/>
            <person name="Labutti K."/>
            <person name="Salamov A."/>
            <person name="Andreopoulos B."/>
            <person name="Baker S."/>
            <person name="Barry K."/>
            <person name="Bills G."/>
            <person name="Bluhm B."/>
            <person name="Cannon C."/>
            <person name="Castanera R."/>
            <person name="Culley D."/>
            <person name="Daum C."/>
            <person name="Ezra D."/>
            <person name="Gonzalez J."/>
            <person name="Henrissat B."/>
            <person name="Kuo A."/>
            <person name="Liang C."/>
            <person name="Lipzen A."/>
            <person name="Lutzoni F."/>
            <person name="Magnuson J."/>
            <person name="Mondo S."/>
            <person name="Nolan M."/>
            <person name="Ohm R."/>
            <person name="Pangilinan J."/>
            <person name="Park H.-J."/>
            <person name="Ramirez L."/>
            <person name="Alfaro M."/>
            <person name="Sun H."/>
            <person name="Tritt A."/>
            <person name="Yoshinaga Y."/>
            <person name="Zwiers L.-H."/>
            <person name="Turgeon B."/>
            <person name="Goodwin S."/>
            <person name="Spatafora J."/>
            <person name="Crous P."/>
            <person name="Grigoriev I."/>
        </authorList>
    </citation>
    <scope>NUCLEOTIDE SEQUENCE</scope>
    <source>
        <strain evidence="1">CBS 690.94</strain>
    </source>
</reference>
<dbReference type="InterPro" id="IPR023346">
    <property type="entry name" value="Lysozyme-like_dom_sf"/>
</dbReference>
<dbReference type="EMBL" id="MU001513">
    <property type="protein sequence ID" value="KAF2438178.1"/>
    <property type="molecule type" value="Genomic_DNA"/>
</dbReference>
<sequence>MFTFDEAVFHFVEDVPKISGTLKMCSLLAKTLTRLFTILVTACFWGLSSQHPVHGLSASTVNTEITNLSKRTTYRPFSGPAHNFPDVATWTRYDYMWNLNLAALSTSGNTPTDTAYLKAAIDLCANQYHIDRRLILGIIMQESRGNVGVITTYSGSLPTAGLMQCSGCPGFPGQHGLSQADIASMVCGGAEHFKTNMLHWGDRWSAASVFPALREYNSGNVNEADLSDGRGATASYVSDLANRVTGWAN</sequence>
<gene>
    <name evidence="1" type="ORF">P171DRAFT_526416</name>
</gene>
<evidence type="ECO:0008006" key="3">
    <source>
        <dbReference type="Google" id="ProtNLM"/>
    </source>
</evidence>
<dbReference type="Gene3D" id="1.10.530.10">
    <property type="match status" value="1"/>
</dbReference>
<dbReference type="Proteomes" id="UP000799764">
    <property type="component" value="Unassembled WGS sequence"/>
</dbReference>
<organism evidence="1 2">
    <name type="scientific">Karstenula rhodostoma CBS 690.94</name>
    <dbReference type="NCBI Taxonomy" id="1392251"/>
    <lineage>
        <taxon>Eukaryota</taxon>
        <taxon>Fungi</taxon>
        <taxon>Dikarya</taxon>
        <taxon>Ascomycota</taxon>
        <taxon>Pezizomycotina</taxon>
        <taxon>Dothideomycetes</taxon>
        <taxon>Pleosporomycetidae</taxon>
        <taxon>Pleosporales</taxon>
        <taxon>Massarineae</taxon>
        <taxon>Didymosphaeriaceae</taxon>
        <taxon>Karstenula</taxon>
    </lineage>
</organism>
<name>A0A9P4P7B4_9PLEO</name>
<dbReference type="SUPFAM" id="SSF53955">
    <property type="entry name" value="Lysozyme-like"/>
    <property type="match status" value="1"/>
</dbReference>
<accession>A0A9P4P7B4</accession>
<dbReference type="OrthoDB" id="1193027at2759"/>
<evidence type="ECO:0000313" key="2">
    <source>
        <dbReference type="Proteomes" id="UP000799764"/>
    </source>
</evidence>
<dbReference type="AlphaFoldDB" id="A0A9P4P7B4"/>
<comment type="caution">
    <text evidence="1">The sequence shown here is derived from an EMBL/GenBank/DDBJ whole genome shotgun (WGS) entry which is preliminary data.</text>
</comment>